<dbReference type="SMART" id="SM00850">
    <property type="entry name" value="LytTR"/>
    <property type="match status" value="1"/>
</dbReference>
<feature type="domain" description="Response regulatory" evidence="2">
    <location>
        <begin position="3"/>
        <end position="123"/>
    </location>
</feature>
<reference evidence="3 4" key="1">
    <citation type="submission" date="2020-08" db="EMBL/GenBank/DDBJ databases">
        <authorList>
            <person name="Liu C."/>
            <person name="Sun Q."/>
        </authorList>
    </citation>
    <scope>NUCLEOTIDE SEQUENCE [LARGE SCALE GENOMIC DNA]</scope>
    <source>
        <strain evidence="3 4">NSJ-61</strain>
    </source>
</reference>
<evidence type="ECO:0000259" key="2">
    <source>
        <dbReference type="PROSITE" id="PS50110"/>
    </source>
</evidence>
<dbReference type="Proteomes" id="UP000515856">
    <property type="component" value="Chromosome"/>
</dbReference>
<name>A0A7G9GRK2_9FIRM</name>
<dbReference type="InterPro" id="IPR001789">
    <property type="entry name" value="Sig_transdc_resp-reg_receiver"/>
</dbReference>
<evidence type="ECO:0000313" key="4">
    <source>
        <dbReference type="Proteomes" id="UP000515856"/>
    </source>
</evidence>
<dbReference type="GO" id="GO:0000156">
    <property type="term" value="F:phosphorelay response regulator activity"/>
    <property type="evidence" value="ECO:0007669"/>
    <property type="project" value="InterPro"/>
</dbReference>
<dbReference type="AlphaFoldDB" id="A0A7G9GRK2"/>
<dbReference type="Pfam" id="PF00072">
    <property type="entry name" value="Response_reg"/>
    <property type="match status" value="1"/>
</dbReference>
<dbReference type="SUPFAM" id="SSF52172">
    <property type="entry name" value="CheY-like"/>
    <property type="match status" value="1"/>
</dbReference>
<accession>A0A7G9GRK2</accession>
<sequence>MINICICDDDEKYCSSIEEYIINYSRQLMVDCDIDIYTSGEALLKAINENDIKYQFCFLDIEMNKINGIETANYIRKKDREMLIVYISSYDRYTLESFAVSPFRYILKPVNKEEIENVLSLAYNEIMINNQYLFFKYQNIHYQVKYENIVSIESEGGRMINVNTNDEVKLYRFYGKMKELENKLNPMIFIRVNSGVFVNFNYIYIISGYKIQMVDGSIYMISRTKNKNVKDAYNEYLKRKIGI</sequence>
<proteinExistence type="predicted"/>
<dbReference type="GO" id="GO:0003677">
    <property type="term" value="F:DNA binding"/>
    <property type="evidence" value="ECO:0007669"/>
    <property type="project" value="InterPro"/>
</dbReference>
<dbReference type="SMART" id="SM00448">
    <property type="entry name" value="REC"/>
    <property type="match status" value="1"/>
</dbReference>
<dbReference type="InterPro" id="IPR007492">
    <property type="entry name" value="LytTR_DNA-bd_dom"/>
</dbReference>
<dbReference type="Pfam" id="PF04397">
    <property type="entry name" value="LytTR"/>
    <property type="match status" value="1"/>
</dbReference>
<protein>
    <submittedName>
        <fullName evidence="3">Response regulator transcription factor</fullName>
    </submittedName>
</protein>
<feature type="modified residue" description="4-aspartylphosphate" evidence="1">
    <location>
        <position position="60"/>
    </location>
</feature>
<dbReference type="PANTHER" id="PTHR37299">
    <property type="entry name" value="TRANSCRIPTIONAL REGULATOR-RELATED"/>
    <property type="match status" value="1"/>
</dbReference>
<evidence type="ECO:0000313" key="3">
    <source>
        <dbReference type="EMBL" id="QNM13434.1"/>
    </source>
</evidence>
<dbReference type="PROSITE" id="PS50110">
    <property type="entry name" value="RESPONSE_REGULATORY"/>
    <property type="match status" value="1"/>
</dbReference>
<dbReference type="PANTHER" id="PTHR37299:SF1">
    <property type="entry name" value="STAGE 0 SPORULATION PROTEIN A HOMOLOG"/>
    <property type="match status" value="1"/>
</dbReference>
<dbReference type="Gene3D" id="3.40.50.2300">
    <property type="match status" value="1"/>
</dbReference>
<gene>
    <name evidence="3" type="ORF">H9Q80_05660</name>
</gene>
<dbReference type="InterPro" id="IPR046947">
    <property type="entry name" value="LytR-like"/>
</dbReference>
<dbReference type="KEGG" id="ehn:H9Q80_05660"/>
<dbReference type="Gene3D" id="2.40.50.1020">
    <property type="entry name" value="LytTr DNA-binding domain"/>
    <property type="match status" value="1"/>
</dbReference>
<dbReference type="RefSeq" id="WP_117536597.1">
    <property type="nucleotide sequence ID" value="NZ_CP060636.1"/>
</dbReference>
<organism evidence="3 4">
    <name type="scientific">[Eubacterium] hominis</name>
    <dbReference type="NCBI Taxonomy" id="2764325"/>
    <lineage>
        <taxon>Bacteria</taxon>
        <taxon>Bacillati</taxon>
        <taxon>Bacillota</taxon>
        <taxon>Erysipelotrichia</taxon>
        <taxon>Erysipelotrichales</taxon>
        <taxon>Erysipelotrichaceae</taxon>
        <taxon>Amedibacillus</taxon>
    </lineage>
</organism>
<dbReference type="EMBL" id="CP060636">
    <property type="protein sequence ID" value="QNM13434.1"/>
    <property type="molecule type" value="Genomic_DNA"/>
</dbReference>
<keyword evidence="4" id="KW-1185">Reference proteome</keyword>
<evidence type="ECO:0000256" key="1">
    <source>
        <dbReference type="PROSITE-ProRule" id="PRU00169"/>
    </source>
</evidence>
<dbReference type="InterPro" id="IPR011006">
    <property type="entry name" value="CheY-like_superfamily"/>
</dbReference>
<keyword evidence="1" id="KW-0597">Phosphoprotein</keyword>